<sequence>MKKHAVTMTPWGQSYRIAFFSLYGATLLAALVWLFSSFHQIAPDSQAVVYRFGKPLAVKHSGILFAWPKPVDRIDVIPGSDRILQHDVKPLQRSEQLKLLSGAQMYSDAGTGAGYLLTGDAGIVQLNMQVFYRIDAPLRYVLQRPHIEALIDRLAQRAATLVCAGRDLDTVLVARPETMQNDSHAAQERAKLRGDLKQMIEQDLVRLKDTANDPGIIIERVDIASSLPDNAVAAFNAVLTASQQAEQKIAQAQNEATRLHQKSQQEADRILQQAEAGRSEMHAKAEVATQSVIKLAQARAEGSEADMLQRLWRERVSAVLSSAGQVIAVNPQDSSNLILTGPASQAETPSSSLQFFGGIP</sequence>
<dbReference type="SMART" id="SM00244">
    <property type="entry name" value="PHB"/>
    <property type="match status" value="1"/>
</dbReference>
<evidence type="ECO:0000259" key="5">
    <source>
        <dbReference type="SMART" id="SM00244"/>
    </source>
</evidence>
<dbReference type="AlphaFoldDB" id="A0A5T2LNW1"/>
<dbReference type="EMBL" id="AAMGZE010000002">
    <property type="protein sequence ID" value="EDH2675975.1"/>
    <property type="molecule type" value="Genomic_DNA"/>
</dbReference>
<dbReference type="EMBL" id="AAGJDH010000103">
    <property type="protein sequence ID" value="EBO6344652.1"/>
    <property type="molecule type" value="Genomic_DNA"/>
</dbReference>
<dbReference type="PANTHER" id="PTHR42911">
    <property type="entry name" value="MODULATOR OF FTSH PROTEASE HFLC"/>
    <property type="match status" value="1"/>
</dbReference>
<feature type="region of interest" description="Disordered" evidence="4">
    <location>
        <begin position="341"/>
        <end position="360"/>
    </location>
</feature>
<dbReference type="GO" id="GO:0016020">
    <property type="term" value="C:membrane"/>
    <property type="evidence" value="ECO:0007669"/>
    <property type="project" value="UniProtKB-SubCell"/>
</dbReference>
<evidence type="ECO:0000313" key="11">
    <source>
        <dbReference type="EMBL" id="EDH2675975.1"/>
    </source>
</evidence>
<comment type="similarity">
    <text evidence="2">Belongs to the band 7/mec-2 family. HflK subfamily.</text>
</comment>
<keyword evidence="6" id="KW-0378">Hydrolase</keyword>
<accession>A0A5T2LNW1</accession>
<dbReference type="EMBL" id="AAGGPD010000001">
    <property type="protein sequence ID" value="EBN7329583.1"/>
    <property type="molecule type" value="Genomic_DNA"/>
</dbReference>
<keyword evidence="6" id="KW-0645">Protease</keyword>
<dbReference type="SUPFAM" id="SSF117892">
    <property type="entry name" value="Band 7/SPFH domain"/>
    <property type="match status" value="1"/>
</dbReference>
<keyword evidence="3" id="KW-0175">Coiled coil</keyword>
<feature type="compositionally biased region" description="Polar residues" evidence="4">
    <location>
        <begin position="341"/>
        <end position="354"/>
    </location>
</feature>
<dbReference type="EMBL" id="AACYZQ010000004">
    <property type="protein sequence ID" value="EAN8899243.1"/>
    <property type="molecule type" value="Genomic_DNA"/>
</dbReference>
<evidence type="ECO:0000256" key="3">
    <source>
        <dbReference type="SAM" id="Coils"/>
    </source>
</evidence>
<dbReference type="Gene3D" id="3.30.479.30">
    <property type="entry name" value="Band 7 domain"/>
    <property type="match status" value="1"/>
</dbReference>
<proteinExistence type="inferred from homology"/>
<dbReference type="GO" id="GO:0008233">
    <property type="term" value="F:peptidase activity"/>
    <property type="evidence" value="ECO:0007669"/>
    <property type="project" value="UniProtKB-KW"/>
</dbReference>
<evidence type="ECO:0000256" key="1">
    <source>
        <dbReference type="ARBA" id="ARBA00004167"/>
    </source>
</evidence>
<evidence type="ECO:0000313" key="7">
    <source>
        <dbReference type="EMBL" id="EAN8899243.1"/>
    </source>
</evidence>
<evidence type="ECO:0000256" key="4">
    <source>
        <dbReference type="SAM" id="MobiDB-lite"/>
    </source>
</evidence>
<dbReference type="GO" id="GO:0006508">
    <property type="term" value="P:proteolysis"/>
    <property type="evidence" value="ECO:0007669"/>
    <property type="project" value="UniProtKB-KW"/>
</dbReference>
<dbReference type="InterPro" id="IPR010201">
    <property type="entry name" value="HflK"/>
</dbReference>
<evidence type="ECO:0000256" key="2">
    <source>
        <dbReference type="ARBA" id="ARBA00006971"/>
    </source>
</evidence>
<dbReference type="Pfam" id="PF01145">
    <property type="entry name" value="Band_7"/>
    <property type="match status" value="1"/>
</dbReference>
<evidence type="ECO:0000313" key="8">
    <source>
        <dbReference type="EMBL" id="EBN7329583.1"/>
    </source>
</evidence>
<reference evidence="6" key="1">
    <citation type="submission" date="2018-11" db="EMBL/GenBank/DDBJ databases">
        <authorList>
            <consortium name="PulseNet: The National Subtyping Network for Foodborne Disease Surveillance"/>
            <person name="Tarr C.L."/>
            <person name="Trees E."/>
            <person name="Katz L.S."/>
            <person name="Carleton-Romer H.A."/>
            <person name="Stroika S."/>
            <person name="Kucerova Z."/>
            <person name="Roache K.F."/>
            <person name="Sabol A.L."/>
            <person name="Besser J."/>
            <person name="Gerner-Smidt P."/>
        </authorList>
    </citation>
    <scope>NUCLEOTIDE SEQUENCE</scope>
    <source>
        <strain evidence="9">PNUSAS047177</strain>
        <strain evidence="8">PNUSAS049111</strain>
        <strain evidence="6">PNUSAS060601</strain>
        <strain evidence="7">PNUSAS064034</strain>
        <strain evidence="10">PNUSAS103024</strain>
        <strain evidence="11">PNUSAS106608</strain>
    </source>
</reference>
<evidence type="ECO:0000313" key="6">
    <source>
        <dbReference type="EMBL" id="EAM4541528.1"/>
    </source>
</evidence>
<organism evidence="6">
    <name type="scientific">Salmonella enterica</name>
    <name type="common">Salmonella choleraesuis</name>
    <dbReference type="NCBI Taxonomy" id="28901"/>
    <lineage>
        <taxon>Bacteria</taxon>
        <taxon>Pseudomonadati</taxon>
        <taxon>Pseudomonadota</taxon>
        <taxon>Gammaproteobacteria</taxon>
        <taxon>Enterobacterales</taxon>
        <taxon>Enterobacteriaceae</taxon>
        <taxon>Salmonella</taxon>
    </lineage>
</organism>
<dbReference type="RefSeq" id="WP_058661542.1">
    <property type="nucleotide sequence ID" value="NZ_JBCIKQ010000001.1"/>
</dbReference>
<comment type="subcellular location">
    <subcellularLocation>
        <location evidence="1">Membrane</location>
        <topology evidence="1">Single-pass membrane protein</topology>
    </subcellularLocation>
</comment>
<evidence type="ECO:0000313" key="9">
    <source>
        <dbReference type="EMBL" id="EBO6344652.1"/>
    </source>
</evidence>
<name>A0A5T2LNW1_SALER</name>
<dbReference type="CDD" id="cd03404">
    <property type="entry name" value="SPFH_HflK"/>
    <property type="match status" value="1"/>
</dbReference>
<feature type="domain" description="Band 7" evidence="5">
    <location>
        <begin position="36"/>
        <end position="239"/>
    </location>
</feature>
<dbReference type="InterPro" id="IPR036013">
    <property type="entry name" value="Band_7/SPFH_dom_sf"/>
</dbReference>
<dbReference type="EMBL" id="AACUYX010000001">
    <property type="protein sequence ID" value="EAM4541528.1"/>
    <property type="molecule type" value="Genomic_DNA"/>
</dbReference>
<feature type="coiled-coil region" evidence="3">
    <location>
        <begin position="235"/>
        <end position="269"/>
    </location>
</feature>
<evidence type="ECO:0000313" key="10">
    <source>
        <dbReference type="EMBL" id="ECZ1438477.1"/>
    </source>
</evidence>
<gene>
    <name evidence="9" type="ORF">DV541_21085</name>
    <name evidence="8" type="ORF">DY826_01770</name>
    <name evidence="6" type="ORF">EFZ79_00445</name>
    <name evidence="7" type="ORF">EKP22_03685</name>
    <name evidence="10" type="ORF">F7338_12770</name>
    <name evidence="11" type="ORF">GC648_06120</name>
</gene>
<protein>
    <submittedName>
        <fullName evidence="6">Protease modulator HflK</fullName>
    </submittedName>
</protein>
<dbReference type="PANTHER" id="PTHR42911:SF1">
    <property type="entry name" value="MODULATOR OF FTSH PROTEASE HFLC"/>
    <property type="match status" value="1"/>
</dbReference>
<dbReference type="EMBL" id="AALFOU010000037">
    <property type="protein sequence ID" value="ECZ1438477.1"/>
    <property type="molecule type" value="Genomic_DNA"/>
</dbReference>
<dbReference type="InterPro" id="IPR001107">
    <property type="entry name" value="Band_7"/>
</dbReference>
<comment type="caution">
    <text evidence="6">The sequence shown here is derived from an EMBL/GenBank/DDBJ whole genome shotgun (WGS) entry which is preliminary data.</text>
</comment>